<dbReference type="SUPFAM" id="SSF53335">
    <property type="entry name" value="S-adenosyl-L-methionine-dependent methyltransferases"/>
    <property type="match status" value="1"/>
</dbReference>
<keyword evidence="2" id="KW-0489">Methyltransferase</keyword>
<dbReference type="NCBIfam" id="TIGR01444">
    <property type="entry name" value="fkbM_fam"/>
    <property type="match status" value="1"/>
</dbReference>
<gene>
    <name evidence="2" type="ORF">KC675_01205</name>
</gene>
<dbReference type="Proteomes" id="UP000745577">
    <property type="component" value="Unassembled WGS sequence"/>
</dbReference>
<evidence type="ECO:0000259" key="1">
    <source>
        <dbReference type="Pfam" id="PF05050"/>
    </source>
</evidence>
<dbReference type="AlphaFoldDB" id="A0A955I8J4"/>
<dbReference type="PANTHER" id="PTHR36973">
    <property type="entry name" value="SLL1456 PROTEIN-RELATED"/>
    <property type="match status" value="1"/>
</dbReference>
<dbReference type="InterPro" id="IPR053188">
    <property type="entry name" value="FkbM_Methyltransferase"/>
</dbReference>
<accession>A0A955I8J4</accession>
<dbReference type="PANTHER" id="PTHR36973:SF4">
    <property type="entry name" value="NODULATION PROTEIN"/>
    <property type="match status" value="1"/>
</dbReference>
<reference evidence="2" key="1">
    <citation type="submission" date="2020-04" db="EMBL/GenBank/DDBJ databases">
        <authorList>
            <person name="Zhang T."/>
        </authorList>
    </citation>
    <scope>NUCLEOTIDE SEQUENCE</scope>
    <source>
        <strain evidence="2">HKST-UBA15</strain>
    </source>
</reference>
<dbReference type="GO" id="GO:0008171">
    <property type="term" value="F:O-methyltransferase activity"/>
    <property type="evidence" value="ECO:0007669"/>
    <property type="project" value="TreeGrafter"/>
</dbReference>
<proteinExistence type="predicted"/>
<dbReference type="Pfam" id="PF05050">
    <property type="entry name" value="Methyltransf_21"/>
    <property type="match status" value="1"/>
</dbReference>
<feature type="domain" description="Methyltransferase FkbM" evidence="1">
    <location>
        <begin position="89"/>
        <end position="231"/>
    </location>
</feature>
<dbReference type="InterPro" id="IPR006342">
    <property type="entry name" value="FkbM_mtfrase"/>
</dbReference>
<reference evidence="2" key="2">
    <citation type="journal article" date="2021" name="Microbiome">
        <title>Successional dynamics and alternative stable states in a saline activated sludge microbial community over 9 years.</title>
        <authorList>
            <person name="Wang Y."/>
            <person name="Ye J."/>
            <person name="Ju F."/>
            <person name="Liu L."/>
            <person name="Boyd J.A."/>
            <person name="Deng Y."/>
            <person name="Parks D.H."/>
            <person name="Jiang X."/>
            <person name="Yin X."/>
            <person name="Woodcroft B.J."/>
            <person name="Tyson G.W."/>
            <person name="Hugenholtz P."/>
            <person name="Polz M.F."/>
            <person name="Zhang T."/>
        </authorList>
    </citation>
    <scope>NUCLEOTIDE SEQUENCE</scope>
    <source>
        <strain evidence="2">HKST-UBA15</strain>
    </source>
</reference>
<sequence>MNLIKESLNLDIKFLLINEISLLDRINLIIKKYLYFIFRVFGVNKSNHGKFLGKEFTFPNKYGYVGLQRVIVDNIFLKKYLPEDISVLDIGAHAGEFAFFLEKIINAKKVASVEPFQTTFEILKKNFPHNQNFQYAITNKKDVELYISEISTQLNSLFPDDSRKQNQKIKVPSITLSKFVSDEVKGEFHLLKIDTEGSEYNVLQSGINVIDKFEYLLVEIELEREGYLKILELICGQNNFKLIAMGDYKQGQRAVDVLVKKI</sequence>
<dbReference type="EMBL" id="JAGQLL010000012">
    <property type="protein sequence ID" value="MCA9379776.1"/>
    <property type="molecule type" value="Genomic_DNA"/>
</dbReference>
<dbReference type="InterPro" id="IPR029063">
    <property type="entry name" value="SAM-dependent_MTases_sf"/>
</dbReference>
<evidence type="ECO:0000313" key="2">
    <source>
        <dbReference type="EMBL" id="MCA9379776.1"/>
    </source>
</evidence>
<keyword evidence="2" id="KW-0808">Transferase</keyword>
<organism evidence="2 3">
    <name type="scientific">Candidatus Dojkabacteria bacterium</name>
    <dbReference type="NCBI Taxonomy" id="2099670"/>
    <lineage>
        <taxon>Bacteria</taxon>
        <taxon>Candidatus Dojkabacteria</taxon>
    </lineage>
</organism>
<dbReference type="GO" id="GO:0032259">
    <property type="term" value="P:methylation"/>
    <property type="evidence" value="ECO:0007669"/>
    <property type="project" value="UniProtKB-KW"/>
</dbReference>
<name>A0A955I8J4_9BACT</name>
<evidence type="ECO:0000313" key="3">
    <source>
        <dbReference type="Proteomes" id="UP000745577"/>
    </source>
</evidence>
<dbReference type="Gene3D" id="3.40.50.150">
    <property type="entry name" value="Vaccinia Virus protein VP39"/>
    <property type="match status" value="1"/>
</dbReference>
<protein>
    <submittedName>
        <fullName evidence="2">FkbM family methyltransferase</fullName>
    </submittedName>
</protein>
<comment type="caution">
    <text evidence="2">The sequence shown here is derived from an EMBL/GenBank/DDBJ whole genome shotgun (WGS) entry which is preliminary data.</text>
</comment>